<sequence>MAVCAYCGKKMDSDDETAKVGNMLVCGDCRTTTGIPEPRNEKLEWGNEDTRRSRAVDAIIVTTETMLDGIHVKKRLGVVTAECAYGMNIFKDLFAGIRNIVGGRSEAVQKTMRDARETVLKELKREAHSVGANAVIAVDLDYTQIGDKGWNMVLLIASGTAVIIEEIPKTALDETEG</sequence>
<name>A0A238IWS6_9RHOB</name>
<dbReference type="PANTHER" id="PTHR34068">
    <property type="entry name" value="UPF0145 PROTEIN YBJQ"/>
    <property type="match status" value="1"/>
</dbReference>
<dbReference type="InterPro" id="IPR002765">
    <property type="entry name" value="UPF0145_YbjQ-like"/>
</dbReference>
<dbReference type="EMBL" id="FXXQ01000001">
    <property type="protein sequence ID" value="SMX22491.1"/>
    <property type="molecule type" value="Genomic_DNA"/>
</dbReference>
<dbReference type="AlphaFoldDB" id="A0A238IWS6"/>
<dbReference type="HAMAP" id="MF_00338">
    <property type="entry name" value="UPF0145"/>
    <property type="match status" value="1"/>
</dbReference>
<evidence type="ECO:0000313" key="3">
    <source>
        <dbReference type="EMBL" id="SMX22491.1"/>
    </source>
</evidence>
<evidence type="ECO:0000313" key="4">
    <source>
        <dbReference type="Proteomes" id="UP000201838"/>
    </source>
</evidence>
<reference evidence="3 4" key="1">
    <citation type="submission" date="2017-05" db="EMBL/GenBank/DDBJ databases">
        <authorList>
            <person name="Song R."/>
            <person name="Chenine A.L."/>
            <person name="Ruprecht R.M."/>
        </authorList>
    </citation>
    <scope>NUCLEOTIDE SEQUENCE [LARGE SCALE GENOMIC DNA]</scope>
    <source>
        <strain evidence="3 4">CECT 8489</strain>
    </source>
</reference>
<dbReference type="PANTHER" id="PTHR34068:SF1">
    <property type="entry name" value="UPF0145 PROTEIN YBJQ"/>
    <property type="match status" value="1"/>
</dbReference>
<keyword evidence="4" id="KW-1185">Reference proteome</keyword>
<dbReference type="Proteomes" id="UP000201838">
    <property type="component" value="Unassembled WGS sequence"/>
</dbReference>
<dbReference type="Pfam" id="PF01906">
    <property type="entry name" value="YbjQ_1"/>
    <property type="match status" value="1"/>
</dbReference>
<gene>
    <name evidence="3" type="ORF">BOA8489_00588</name>
</gene>
<dbReference type="InterPro" id="IPR035439">
    <property type="entry name" value="UPF0145_dom_sf"/>
</dbReference>
<protein>
    <recommendedName>
        <fullName evidence="2">UPF0145 protein BOA8489_00588</fullName>
    </recommendedName>
</protein>
<dbReference type="Gene3D" id="3.30.110.70">
    <property type="entry name" value="Hypothetical protein apc22750. Chain B"/>
    <property type="match status" value="1"/>
</dbReference>
<comment type="similarity">
    <text evidence="1 2">Belongs to the UPF0145 family.</text>
</comment>
<dbReference type="SUPFAM" id="SSF117782">
    <property type="entry name" value="YbjQ-like"/>
    <property type="match status" value="1"/>
</dbReference>
<accession>A0A238IWS6</accession>
<evidence type="ECO:0000256" key="1">
    <source>
        <dbReference type="ARBA" id="ARBA00010751"/>
    </source>
</evidence>
<organism evidence="3 4">
    <name type="scientific">Boseongicola aestuarii</name>
    <dbReference type="NCBI Taxonomy" id="1470561"/>
    <lineage>
        <taxon>Bacteria</taxon>
        <taxon>Pseudomonadati</taxon>
        <taxon>Pseudomonadota</taxon>
        <taxon>Alphaproteobacteria</taxon>
        <taxon>Rhodobacterales</taxon>
        <taxon>Paracoccaceae</taxon>
        <taxon>Boseongicola</taxon>
    </lineage>
</organism>
<evidence type="ECO:0000256" key="2">
    <source>
        <dbReference type="HAMAP-Rule" id="MF_00338"/>
    </source>
</evidence>
<proteinExistence type="inferred from homology"/>
<dbReference type="OrthoDB" id="9796448at2"/>